<protein>
    <recommendedName>
        <fullName evidence="3">Winged helix-turn-helix domain-containing protein</fullName>
    </recommendedName>
</protein>
<reference evidence="1 2" key="1">
    <citation type="submission" date="2020-12" db="EMBL/GenBank/DDBJ databases">
        <title>Whole genome sequences of gut porcine anaerobes.</title>
        <authorList>
            <person name="Kubasova T."/>
            <person name="Jahodarova E."/>
            <person name="Rychlik I."/>
        </authorList>
    </citation>
    <scope>NUCLEOTIDE SEQUENCE [LARGE SCALE GENOMIC DNA]</scope>
    <source>
        <strain evidence="1 2">An867</strain>
    </source>
</reference>
<evidence type="ECO:0000313" key="2">
    <source>
        <dbReference type="Proteomes" id="UP001299220"/>
    </source>
</evidence>
<dbReference type="EMBL" id="JAFBIT010000003">
    <property type="protein sequence ID" value="MCF2653230.1"/>
    <property type="molecule type" value="Genomic_DNA"/>
</dbReference>
<name>A0ABS9CR23_9FIRM</name>
<organism evidence="1 2">
    <name type="scientific">Anaeromassilibacillus senegalensis</name>
    <dbReference type="NCBI Taxonomy" id="1673717"/>
    <lineage>
        <taxon>Bacteria</taxon>
        <taxon>Bacillati</taxon>
        <taxon>Bacillota</taxon>
        <taxon>Clostridia</taxon>
        <taxon>Eubacteriales</taxon>
        <taxon>Acutalibacteraceae</taxon>
        <taxon>Anaeromassilibacillus</taxon>
    </lineage>
</organism>
<evidence type="ECO:0000313" key="1">
    <source>
        <dbReference type="EMBL" id="MCF2653230.1"/>
    </source>
</evidence>
<keyword evidence="2" id="KW-1185">Reference proteome</keyword>
<sequence>MEKEKIIALRMERQFLTRPAGEREYDALYRDTQPGQNVYWNGFGQPPTLTFRTEFDDKAYNAERQLRRALVKGRFQGGNLGWICREDMELFACAFQKLLEKPTAEQLAILELIEREGPLTIQQIKEITGLLVKQITPVLHRLQEAFLLYEDQYDGAWDRGWYLFSEAFPDVDLQKYTRQEALNMLLPRFAYRHVVFDVKMARSFYKLPEKDIRTSVASLCTSGVLRETEGGYILASDASYLETYTPQPLHFVYAMHRNDFLVKSNEHVLKEQFKPLYESLPYDHEPLQYFLIDGEFRGAVVGHFRNGPYDLNDVVLDAPALAARKEEILSAAREVNFGKMPARFMGKAI</sequence>
<accession>A0ABS9CR23</accession>
<dbReference type="Proteomes" id="UP001299220">
    <property type="component" value="Unassembled WGS sequence"/>
</dbReference>
<gene>
    <name evidence="1" type="ORF">JQM67_11520</name>
</gene>
<proteinExistence type="predicted"/>
<comment type="caution">
    <text evidence="1">The sequence shown here is derived from an EMBL/GenBank/DDBJ whole genome shotgun (WGS) entry which is preliminary data.</text>
</comment>
<dbReference type="RefSeq" id="WP_235324250.1">
    <property type="nucleotide sequence ID" value="NZ_JAFBIT010000003.1"/>
</dbReference>
<evidence type="ECO:0008006" key="3">
    <source>
        <dbReference type="Google" id="ProtNLM"/>
    </source>
</evidence>